<sequence>MENGRADALVVMLAMASPVHFTLLKKPESKDSGFFSFVENDNNRAGYYPSSRKGGTSYP</sequence>
<organism evidence="1 2">
    <name type="scientific">Photobacterium iliopiscarium</name>
    <dbReference type="NCBI Taxonomy" id="56192"/>
    <lineage>
        <taxon>Bacteria</taxon>
        <taxon>Pseudomonadati</taxon>
        <taxon>Pseudomonadota</taxon>
        <taxon>Gammaproteobacteria</taxon>
        <taxon>Vibrionales</taxon>
        <taxon>Vibrionaceae</taxon>
        <taxon>Photobacterium</taxon>
    </lineage>
</organism>
<gene>
    <name evidence="1" type="ORF">C9I88_19235</name>
</gene>
<accession>A0A2T3M938</accession>
<dbReference type="AlphaFoldDB" id="A0A2T3M938"/>
<proteinExistence type="predicted"/>
<evidence type="ECO:0000313" key="2">
    <source>
        <dbReference type="Proteomes" id="UP000241954"/>
    </source>
</evidence>
<name>A0A2T3M938_9GAMM</name>
<dbReference type="EMBL" id="PYLW01000035">
    <property type="protein sequence ID" value="PSV89160.1"/>
    <property type="molecule type" value="Genomic_DNA"/>
</dbReference>
<evidence type="ECO:0000313" key="1">
    <source>
        <dbReference type="EMBL" id="PSV89160.1"/>
    </source>
</evidence>
<protein>
    <submittedName>
        <fullName evidence="1">Uncharacterized protein</fullName>
    </submittedName>
</protein>
<reference evidence="1 2" key="1">
    <citation type="submission" date="2018-01" db="EMBL/GenBank/DDBJ databases">
        <title>Whole genome sequencing of Histamine producing bacteria.</title>
        <authorList>
            <person name="Butler K."/>
        </authorList>
    </citation>
    <scope>NUCLEOTIDE SEQUENCE [LARGE SCALE GENOMIC DNA]</scope>
    <source>
        <strain evidence="1 2">NCIMB 13481</strain>
    </source>
</reference>
<dbReference type="Proteomes" id="UP000241954">
    <property type="component" value="Unassembled WGS sequence"/>
</dbReference>
<comment type="caution">
    <text evidence="1">The sequence shown here is derived from an EMBL/GenBank/DDBJ whole genome shotgun (WGS) entry which is preliminary data.</text>
</comment>